<sequence>MHLLPRYLRRWPPSDRRPASLHGTGRRYCSGGGGGGGATTVFSFGDNSMGALGLPGHLCDAYEPTRIPFLPAHGVISSIAAGHYHSLAVTSSGEVWSWGRNDEGQLGRGLATTRDTWHEPRKVEGLEHIRARAAFASGVVSAVVGDDGSLWVWGRSKRGQLGLGSGVTEAIKPTKVNALEGEDIVKASFGWGHVLAQTSDGKLFGWGNSGDGGLGILSGNSDASSTPLPDSDPSRTPRASSAAIMEAVKRMVLDKMEKEKSMPIVWEPCKLEELDGRMVSDVACGLDHSLVLCSDGSLLSCGRNTYGQLGRPCDGFRMLPVALPFPPVSLAAGLGHCLVLCRVPQEEESTGIVSWGWNQSSQLGRQGEGDRPEMVNGMAGEKPVVISGGRVHSIAITSGGNAWAWGSGRNGRLGMGSSVDEPEPAWLESLEGLQVLQAACGFDHSLLLVAV</sequence>
<feature type="region of interest" description="Disordered" evidence="3">
    <location>
        <begin position="216"/>
        <end position="240"/>
    </location>
</feature>
<name>A0A7I8LCZ4_SPIIN</name>
<evidence type="ECO:0000256" key="2">
    <source>
        <dbReference type="PROSITE-ProRule" id="PRU00235"/>
    </source>
</evidence>
<feature type="repeat" description="RCC1" evidence="2">
    <location>
        <begin position="350"/>
        <end position="399"/>
    </location>
</feature>
<feature type="repeat" description="RCC1" evidence="2">
    <location>
        <begin position="400"/>
        <end position="451"/>
    </location>
</feature>
<evidence type="ECO:0000256" key="3">
    <source>
        <dbReference type="SAM" id="MobiDB-lite"/>
    </source>
</evidence>
<evidence type="ECO:0000259" key="4">
    <source>
        <dbReference type="Pfam" id="PF25390"/>
    </source>
</evidence>
<dbReference type="EMBL" id="LR746277">
    <property type="protein sequence ID" value="CAA7407879.1"/>
    <property type="molecule type" value="Genomic_DNA"/>
</dbReference>
<feature type="repeat" description="RCC1" evidence="2">
    <location>
        <begin position="201"/>
        <end position="295"/>
    </location>
</feature>
<dbReference type="PROSITE" id="PS50012">
    <property type="entry name" value="RCC1_3"/>
    <property type="match status" value="7"/>
</dbReference>
<feature type="repeat" description="RCC1" evidence="2">
    <location>
        <begin position="148"/>
        <end position="200"/>
    </location>
</feature>
<dbReference type="Pfam" id="PF25390">
    <property type="entry name" value="WD40_RLD"/>
    <property type="match status" value="1"/>
</dbReference>
<dbReference type="InterPro" id="IPR000408">
    <property type="entry name" value="Reg_chr_condens"/>
</dbReference>
<dbReference type="InterPro" id="IPR051210">
    <property type="entry name" value="Ub_ligase/GEF_domain"/>
</dbReference>
<organism evidence="5 6">
    <name type="scientific">Spirodela intermedia</name>
    <name type="common">Intermediate duckweed</name>
    <dbReference type="NCBI Taxonomy" id="51605"/>
    <lineage>
        <taxon>Eukaryota</taxon>
        <taxon>Viridiplantae</taxon>
        <taxon>Streptophyta</taxon>
        <taxon>Embryophyta</taxon>
        <taxon>Tracheophyta</taxon>
        <taxon>Spermatophyta</taxon>
        <taxon>Magnoliopsida</taxon>
        <taxon>Liliopsida</taxon>
        <taxon>Araceae</taxon>
        <taxon>Lemnoideae</taxon>
        <taxon>Spirodela</taxon>
    </lineage>
</organism>
<dbReference type="InterPro" id="IPR058923">
    <property type="entry name" value="RCC1-like_dom"/>
</dbReference>
<dbReference type="PANTHER" id="PTHR22870">
    <property type="entry name" value="REGULATOR OF CHROMOSOME CONDENSATION"/>
    <property type="match status" value="1"/>
</dbReference>
<feature type="domain" description="RCC1-like" evidence="4">
    <location>
        <begin position="40"/>
        <end position="447"/>
    </location>
</feature>
<evidence type="ECO:0000313" key="6">
    <source>
        <dbReference type="Proteomes" id="UP000663760"/>
    </source>
</evidence>
<dbReference type="InterPro" id="IPR009091">
    <property type="entry name" value="RCC1/BLIP-II"/>
</dbReference>
<accession>A0A7I8LCZ4</accession>
<gene>
    <name evidence="5" type="ORF">SI8410_14018557</name>
</gene>
<feature type="repeat" description="RCC1" evidence="2">
    <location>
        <begin position="39"/>
        <end position="92"/>
    </location>
</feature>
<dbReference type="PANTHER" id="PTHR22870:SF365">
    <property type="entry name" value="REGULATOR OF CHROMOSOME CONDENSATION (CELL CYCLE REGULATORY PROTEIN)-RELATED"/>
    <property type="match status" value="1"/>
</dbReference>
<keyword evidence="6" id="KW-1185">Reference proteome</keyword>
<dbReference type="SUPFAM" id="SSF50985">
    <property type="entry name" value="RCC1/BLIP-II"/>
    <property type="match status" value="1"/>
</dbReference>
<reference evidence="5" key="1">
    <citation type="submission" date="2020-02" db="EMBL/GenBank/DDBJ databases">
        <authorList>
            <person name="Scholz U."/>
            <person name="Mascher M."/>
            <person name="Fiebig A."/>
        </authorList>
    </citation>
    <scope>NUCLEOTIDE SEQUENCE</scope>
</reference>
<protein>
    <recommendedName>
        <fullName evidence="4">RCC1-like domain-containing protein</fullName>
    </recommendedName>
</protein>
<dbReference type="AlphaFoldDB" id="A0A7I8LCZ4"/>
<evidence type="ECO:0000256" key="1">
    <source>
        <dbReference type="ARBA" id="ARBA00022737"/>
    </source>
</evidence>
<feature type="compositionally biased region" description="Polar residues" evidence="3">
    <location>
        <begin position="218"/>
        <end position="228"/>
    </location>
</feature>
<dbReference type="PRINTS" id="PR00633">
    <property type="entry name" value="RCCNDNSATION"/>
</dbReference>
<dbReference type="OrthoDB" id="8068875at2759"/>
<dbReference type="Proteomes" id="UP000663760">
    <property type="component" value="Chromosome 14"/>
</dbReference>
<keyword evidence="1" id="KW-0677">Repeat</keyword>
<dbReference type="PROSITE" id="PS00626">
    <property type="entry name" value="RCC1_2"/>
    <property type="match status" value="3"/>
</dbReference>
<evidence type="ECO:0000313" key="5">
    <source>
        <dbReference type="EMBL" id="CAA7407879.1"/>
    </source>
</evidence>
<dbReference type="Gene3D" id="2.130.10.30">
    <property type="entry name" value="Regulator of chromosome condensation 1/beta-lactamase-inhibitor protein II"/>
    <property type="match status" value="2"/>
</dbReference>
<proteinExistence type="predicted"/>
<feature type="repeat" description="RCC1" evidence="2">
    <location>
        <begin position="93"/>
        <end position="147"/>
    </location>
</feature>
<feature type="repeat" description="RCC1" evidence="2">
    <location>
        <begin position="296"/>
        <end position="343"/>
    </location>
</feature>